<organism evidence="3 4">
    <name type="scientific">Trichoderma longibrachiatum ATCC 18648</name>
    <dbReference type="NCBI Taxonomy" id="983965"/>
    <lineage>
        <taxon>Eukaryota</taxon>
        <taxon>Fungi</taxon>
        <taxon>Dikarya</taxon>
        <taxon>Ascomycota</taxon>
        <taxon>Pezizomycotina</taxon>
        <taxon>Sordariomycetes</taxon>
        <taxon>Hypocreomycetidae</taxon>
        <taxon>Hypocreales</taxon>
        <taxon>Hypocreaceae</taxon>
        <taxon>Trichoderma</taxon>
    </lineage>
</organism>
<gene>
    <name evidence="3" type="ORF">M440DRAFT_367342</name>
</gene>
<feature type="compositionally biased region" description="Polar residues" evidence="1">
    <location>
        <begin position="90"/>
        <end position="105"/>
    </location>
</feature>
<evidence type="ECO:0000256" key="1">
    <source>
        <dbReference type="SAM" id="MobiDB-lite"/>
    </source>
</evidence>
<dbReference type="Proteomes" id="UP000240760">
    <property type="component" value="Unassembled WGS sequence"/>
</dbReference>
<proteinExistence type="predicted"/>
<accession>A0A2T4BQE7</accession>
<evidence type="ECO:0008006" key="5">
    <source>
        <dbReference type="Google" id="ProtNLM"/>
    </source>
</evidence>
<protein>
    <recommendedName>
        <fullName evidence="5">Secreted protein</fullName>
    </recommendedName>
</protein>
<dbReference type="AlphaFoldDB" id="A0A2T4BQE7"/>
<feature type="region of interest" description="Disordered" evidence="1">
    <location>
        <begin position="85"/>
        <end position="105"/>
    </location>
</feature>
<feature type="signal peptide" evidence="2">
    <location>
        <begin position="1"/>
        <end position="23"/>
    </location>
</feature>
<reference evidence="3 4" key="1">
    <citation type="submission" date="2016-07" db="EMBL/GenBank/DDBJ databases">
        <title>Multiple horizontal gene transfer events from other fungi enriched the ability of initially mycotrophic Trichoderma (Ascomycota) to feed on dead plant biomass.</title>
        <authorList>
            <consortium name="DOE Joint Genome Institute"/>
            <person name="Aerts A."/>
            <person name="Atanasova L."/>
            <person name="Chenthamara K."/>
            <person name="Zhang J."/>
            <person name="Grujic M."/>
            <person name="Henrissat B."/>
            <person name="Kuo A."/>
            <person name="Salamov A."/>
            <person name="Lipzen A."/>
            <person name="Labutti K."/>
            <person name="Barry K."/>
            <person name="Miao Y."/>
            <person name="Rahimi M.J."/>
            <person name="Shen Q."/>
            <person name="Grigoriev I.V."/>
            <person name="Kubicek C.P."/>
            <person name="Druzhinina I.S."/>
        </authorList>
    </citation>
    <scope>NUCLEOTIDE SEQUENCE [LARGE SCALE GENOMIC DNA]</scope>
    <source>
        <strain evidence="3 4">ATCC 18648</strain>
    </source>
</reference>
<feature type="chain" id="PRO_5015655965" description="Secreted protein" evidence="2">
    <location>
        <begin position="24"/>
        <end position="105"/>
    </location>
</feature>
<sequence>MASPFSQDGLVLVLFLLISLLSQQNTPEHDPSPSMRRRTGMFIFVSVSTAKWAPASPARSLPPARRHHSRSYEFPCSPDVAVTKSPDEYLSNTNTTPPCRITSTF</sequence>
<name>A0A2T4BQE7_TRILO</name>
<evidence type="ECO:0000256" key="2">
    <source>
        <dbReference type="SAM" id="SignalP"/>
    </source>
</evidence>
<evidence type="ECO:0000313" key="3">
    <source>
        <dbReference type="EMBL" id="PTB71516.1"/>
    </source>
</evidence>
<dbReference type="EMBL" id="KZ679148">
    <property type="protein sequence ID" value="PTB71516.1"/>
    <property type="molecule type" value="Genomic_DNA"/>
</dbReference>
<keyword evidence="4" id="KW-1185">Reference proteome</keyword>
<keyword evidence="2" id="KW-0732">Signal</keyword>
<evidence type="ECO:0000313" key="4">
    <source>
        <dbReference type="Proteomes" id="UP000240760"/>
    </source>
</evidence>